<keyword evidence="2" id="KW-1185">Reference proteome</keyword>
<organism evidence="1 2">
    <name type="scientific">Hibiscus sabdariffa</name>
    <name type="common">roselle</name>
    <dbReference type="NCBI Taxonomy" id="183260"/>
    <lineage>
        <taxon>Eukaryota</taxon>
        <taxon>Viridiplantae</taxon>
        <taxon>Streptophyta</taxon>
        <taxon>Embryophyta</taxon>
        <taxon>Tracheophyta</taxon>
        <taxon>Spermatophyta</taxon>
        <taxon>Magnoliopsida</taxon>
        <taxon>eudicotyledons</taxon>
        <taxon>Gunneridae</taxon>
        <taxon>Pentapetalae</taxon>
        <taxon>rosids</taxon>
        <taxon>malvids</taxon>
        <taxon>Malvales</taxon>
        <taxon>Malvaceae</taxon>
        <taxon>Malvoideae</taxon>
        <taxon>Hibiscus</taxon>
    </lineage>
</organism>
<gene>
    <name evidence="1" type="ORF">V6N12_073166</name>
</gene>
<comment type="caution">
    <text evidence="1">The sequence shown here is derived from an EMBL/GenBank/DDBJ whole genome shotgun (WGS) entry which is preliminary data.</text>
</comment>
<name>A0ABR2B6V3_9ROSI</name>
<evidence type="ECO:0000313" key="1">
    <source>
        <dbReference type="EMBL" id="KAK8502678.1"/>
    </source>
</evidence>
<dbReference type="EMBL" id="JBBPBM010000164">
    <property type="protein sequence ID" value="KAK8502678.1"/>
    <property type="molecule type" value="Genomic_DNA"/>
</dbReference>
<accession>A0ABR2B6V3</accession>
<reference evidence="1 2" key="1">
    <citation type="journal article" date="2024" name="G3 (Bethesda)">
        <title>Genome assembly of Hibiscus sabdariffa L. provides insights into metabolisms of medicinal natural products.</title>
        <authorList>
            <person name="Kim T."/>
        </authorList>
    </citation>
    <scope>NUCLEOTIDE SEQUENCE [LARGE SCALE GENOMIC DNA]</scope>
    <source>
        <strain evidence="1">TK-2024</strain>
        <tissue evidence="1">Old leaves</tissue>
    </source>
</reference>
<evidence type="ECO:0000313" key="2">
    <source>
        <dbReference type="Proteomes" id="UP001472677"/>
    </source>
</evidence>
<sequence>MDVHGYQTSNQLHYVLSHVHWLIWKTRVTDFYLLYDGFWEILNRMTICLCQLKLNCILLLYRIASHTTDYQNPMLFFNTLAISVLVIVKFPNMHRVRIFGINADH</sequence>
<protein>
    <submittedName>
        <fullName evidence="1">Uncharacterized protein</fullName>
    </submittedName>
</protein>
<proteinExistence type="predicted"/>
<dbReference type="Proteomes" id="UP001472677">
    <property type="component" value="Unassembled WGS sequence"/>
</dbReference>